<dbReference type="GO" id="GO:0032259">
    <property type="term" value="P:methylation"/>
    <property type="evidence" value="ECO:0007669"/>
    <property type="project" value="UniProtKB-KW"/>
</dbReference>
<protein>
    <recommendedName>
        <fullName evidence="2">site-specific DNA-methyltransferase (adenine-specific)</fullName>
        <ecNumber evidence="2">2.1.1.72</ecNumber>
    </recommendedName>
</protein>
<reference evidence="7 8" key="1">
    <citation type="submission" date="2020-04" db="EMBL/GenBank/DDBJ databases">
        <title>Zoogloea sp. G-4-1-14 isolated from soil.</title>
        <authorList>
            <person name="Dahal R.H."/>
        </authorList>
    </citation>
    <scope>NUCLEOTIDE SEQUENCE [LARGE SCALE GENOMIC DNA]</scope>
    <source>
        <strain evidence="7 8">G-4-1-14</strain>
    </source>
</reference>
<keyword evidence="3 7" id="KW-0489">Methyltransferase</keyword>
<dbReference type="PRINTS" id="PR00505">
    <property type="entry name" value="D12N6MTFRASE"/>
</dbReference>
<keyword evidence="8" id="KW-1185">Reference proteome</keyword>
<dbReference type="InterPro" id="IPR023095">
    <property type="entry name" value="Ade_MeTrfase_dom_2"/>
</dbReference>
<accession>A0A848FZL8</accession>
<gene>
    <name evidence="7" type="ORF">HHL15_00995</name>
</gene>
<evidence type="ECO:0000313" key="8">
    <source>
        <dbReference type="Proteomes" id="UP000580043"/>
    </source>
</evidence>
<dbReference type="GO" id="GO:0009007">
    <property type="term" value="F:site-specific DNA-methyltransferase (adenine-specific) activity"/>
    <property type="evidence" value="ECO:0007669"/>
    <property type="project" value="UniProtKB-EC"/>
</dbReference>
<dbReference type="GO" id="GO:0006298">
    <property type="term" value="P:mismatch repair"/>
    <property type="evidence" value="ECO:0007669"/>
    <property type="project" value="TreeGrafter"/>
</dbReference>
<evidence type="ECO:0000256" key="3">
    <source>
        <dbReference type="ARBA" id="ARBA00022603"/>
    </source>
</evidence>
<evidence type="ECO:0000256" key="6">
    <source>
        <dbReference type="ARBA" id="ARBA00047942"/>
    </source>
</evidence>
<dbReference type="AlphaFoldDB" id="A0A848FZL8"/>
<dbReference type="GO" id="GO:0009307">
    <property type="term" value="P:DNA restriction-modification system"/>
    <property type="evidence" value="ECO:0007669"/>
    <property type="project" value="InterPro"/>
</dbReference>
<dbReference type="Gene3D" id="3.40.50.150">
    <property type="entry name" value="Vaccinia Virus protein VP39"/>
    <property type="match status" value="1"/>
</dbReference>
<evidence type="ECO:0000256" key="1">
    <source>
        <dbReference type="ARBA" id="ARBA00006594"/>
    </source>
</evidence>
<dbReference type="PANTHER" id="PTHR30481:SF2">
    <property type="entry name" value="SITE-SPECIFIC DNA-METHYLTRANSFERASE (ADENINE-SPECIFIC)"/>
    <property type="match status" value="1"/>
</dbReference>
<dbReference type="InterPro" id="IPR029063">
    <property type="entry name" value="SAM-dependent_MTases_sf"/>
</dbReference>
<dbReference type="InterPro" id="IPR012327">
    <property type="entry name" value="MeTrfase_D12"/>
</dbReference>
<dbReference type="GO" id="GO:1904047">
    <property type="term" value="F:S-adenosyl-L-methionine binding"/>
    <property type="evidence" value="ECO:0007669"/>
    <property type="project" value="TreeGrafter"/>
</dbReference>
<evidence type="ECO:0000256" key="4">
    <source>
        <dbReference type="ARBA" id="ARBA00022679"/>
    </source>
</evidence>
<dbReference type="RefSeq" id="WP_169143949.1">
    <property type="nucleotide sequence ID" value="NZ_JABBGA010000001.1"/>
</dbReference>
<dbReference type="Proteomes" id="UP000580043">
    <property type="component" value="Unassembled WGS sequence"/>
</dbReference>
<keyword evidence="4" id="KW-0808">Transferase</keyword>
<evidence type="ECO:0000256" key="2">
    <source>
        <dbReference type="ARBA" id="ARBA00011900"/>
    </source>
</evidence>
<organism evidence="7 8">
    <name type="scientific">Zoogloea dura</name>
    <dbReference type="NCBI Taxonomy" id="2728840"/>
    <lineage>
        <taxon>Bacteria</taxon>
        <taxon>Pseudomonadati</taxon>
        <taxon>Pseudomonadota</taxon>
        <taxon>Betaproteobacteria</taxon>
        <taxon>Rhodocyclales</taxon>
        <taxon>Zoogloeaceae</taxon>
        <taxon>Zoogloea</taxon>
    </lineage>
</organism>
<dbReference type="PIRSF" id="PIRSF000398">
    <property type="entry name" value="M_m6A_EcoRV"/>
    <property type="match status" value="1"/>
</dbReference>
<dbReference type="GO" id="GO:0043565">
    <property type="term" value="F:sequence-specific DNA binding"/>
    <property type="evidence" value="ECO:0007669"/>
    <property type="project" value="TreeGrafter"/>
</dbReference>
<dbReference type="Gene3D" id="1.10.1020.10">
    <property type="entry name" value="Adenine-specific Methyltransferase, Domain 2"/>
    <property type="match status" value="1"/>
</dbReference>
<comment type="catalytic activity">
    <reaction evidence="6">
        <text>a 2'-deoxyadenosine in DNA + S-adenosyl-L-methionine = an N(6)-methyl-2'-deoxyadenosine in DNA + S-adenosyl-L-homocysteine + H(+)</text>
        <dbReference type="Rhea" id="RHEA:15197"/>
        <dbReference type="Rhea" id="RHEA-COMP:12418"/>
        <dbReference type="Rhea" id="RHEA-COMP:12419"/>
        <dbReference type="ChEBI" id="CHEBI:15378"/>
        <dbReference type="ChEBI" id="CHEBI:57856"/>
        <dbReference type="ChEBI" id="CHEBI:59789"/>
        <dbReference type="ChEBI" id="CHEBI:90615"/>
        <dbReference type="ChEBI" id="CHEBI:90616"/>
        <dbReference type="EC" id="2.1.1.72"/>
    </reaction>
</comment>
<dbReference type="EC" id="2.1.1.72" evidence="2"/>
<proteinExistence type="inferred from homology"/>
<evidence type="ECO:0000313" key="7">
    <source>
        <dbReference type="EMBL" id="NML24309.1"/>
    </source>
</evidence>
<dbReference type="PANTHER" id="PTHR30481">
    <property type="entry name" value="DNA ADENINE METHYLASE"/>
    <property type="match status" value="1"/>
</dbReference>
<sequence>MPITDSPLRYPGGKTQLSPFVLDLVRSNDLMRGVYAEPFAGGAGVAWRLLLNGDMSEVWLNDVDPAIYTFWYAVVHEPDPLCEKILKTKVTIEEWFRQREIIQDRAADLQARAFSTLFLNRTNRSGILKGGVIGGKNQNGSYKLDCRFNREDLINKIQRIHSYREVIQLSQLDAEQCLIRWNKLLPKRALINIDPPYYAQGRDLYLSFYEAADHARLAKLVRGLDSPWMLTYDDTPEIENLYMGLPLYRKGLTYYAQVKRKASELLVLSPRLVAPSGLFMGETEPELA</sequence>
<name>A0A848FZL8_9RHOO</name>
<dbReference type="SUPFAM" id="SSF53335">
    <property type="entry name" value="S-adenosyl-L-methionine-dependent methyltransferases"/>
    <property type="match status" value="1"/>
</dbReference>
<comment type="similarity">
    <text evidence="1">Belongs to the N(4)/N(6)-methyltransferase family.</text>
</comment>
<dbReference type="Pfam" id="PF02086">
    <property type="entry name" value="MethyltransfD12"/>
    <property type="match status" value="1"/>
</dbReference>
<dbReference type="InterPro" id="IPR012263">
    <property type="entry name" value="M_m6A_EcoRV"/>
</dbReference>
<evidence type="ECO:0000256" key="5">
    <source>
        <dbReference type="ARBA" id="ARBA00022691"/>
    </source>
</evidence>
<dbReference type="EMBL" id="JABBGA010000001">
    <property type="protein sequence ID" value="NML24309.1"/>
    <property type="molecule type" value="Genomic_DNA"/>
</dbReference>
<comment type="caution">
    <text evidence="7">The sequence shown here is derived from an EMBL/GenBank/DDBJ whole genome shotgun (WGS) entry which is preliminary data.</text>
</comment>
<keyword evidence="5" id="KW-0949">S-adenosyl-L-methionine</keyword>